<dbReference type="InterPro" id="IPR015876">
    <property type="entry name" value="Acyl-CoA_DS"/>
</dbReference>
<keyword evidence="6 12" id="KW-1133">Transmembrane helix</keyword>
<keyword evidence="10 12" id="KW-0472">Membrane</keyword>
<feature type="transmembrane region" description="Helical" evidence="12">
    <location>
        <begin position="41"/>
        <end position="60"/>
    </location>
</feature>
<dbReference type="CDD" id="cd03505">
    <property type="entry name" value="Delta9-FADS-like"/>
    <property type="match status" value="1"/>
</dbReference>
<proteinExistence type="inferred from homology"/>
<evidence type="ECO:0000256" key="11">
    <source>
        <dbReference type="ARBA" id="ARBA00023160"/>
    </source>
</evidence>
<keyword evidence="4 12" id="KW-0812">Transmembrane</keyword>
<keyword evidence="8" id="KW-0408">Iron</keyword>
<organism evidence="14 15">
    <name type="scientific">Chitinophaga lutea</name>
    <dbReference type="NCBI Taxonomy" id="2488634"/>
    <lineage>
        <taxon>Bacteria</taxon>
        <taxon>Pseudomonadati</taxon>
        <taxon>Bacteroidota</taxon>
        <taxon>Chitinophagia</taxon>
        <taxon>Chitinophagales</taxon>
        <taxon>Chitinophagaceae</taxon>
        <taxon>Chitinophaga</taxon>
    </lineage>
</organism>
<keyword evidence="11" id="KW-0275">Fatty acid biosynthesis</keyword>
<comment type="caution">
    <text evidence="14">The sequence shown here is derived from an EMBL/GenBank/DDBJ whole genome shotgun (WGS) entry which is preliminary data.</text>
</comment>
<keyword evidence="15" id="KW-1185">Reference proteome</keyword>
<feature type="transmembrane region" description="Helical" evidence="12">
    <location>
        <begin position="127"/>
        <end position="145"/>
    </location>
</feature>
<dbReference type="RefSeq" id="WP_123847536.1">
    <property type="nucleotide sequence ID" value="NZ_RPDH01000002.1"/>
</dbReference>
<dbReference type="PANTHER" id="PTHR11351">
    <property type="entry name" value="ACYL-COA DESATURASE"/>
    <property type="match status" value="1"/>
</dbReference>
<name>A0A3N4PIM6_9BACT</name>
<evidence type="ECO:0000256" key="6">
    <source>
        <dbReference type="ARBA" id="ARBA00022989"/>
    </source>
</evidence>
<evidence type="ECO:0000256" key="10">
    <source>
        <dbReference type="ARBA" id="ARBA00023136"/>
    </source>
</evidence>
<feature type="transmembrane region" description="Helical" evidence="12">
    <location>
        <begin position="151"/>
        <end position="172"/>
    </location>
</feature>
<comment type="subcellular location">
    <subcellularLocation>
        <location evidence="1">Membrane</location>
        <topology evidence="1">Multi-pass membrane protein</topology>
    </subcellularLocation>
</comment>
<feature type="domain" description="Fatty acid desaturase" evidence="13">
    <location>
        <begin position="5"/>
        <end position="216"/>
    </location>
</feature>
<dbReference type="OrthoDB" id="9768289at2"/>
<dbReference type="GO" id="GO:0016020">
    <property type="term" value="C:membrane"/>
    <property type="evidence" value="ECO:0007669"/>
    <property type="project" value="UniProtKB-SubCell"/>
</dbReference>
<sequence length="246" mass="29273">MFIIIFFIALWYLSLFSQTFLQHRYASHGAFEMNRFWERFFYIVAYITQGSSYMSPRAYAIMHRMHHAYTDTELDPHSPSYSKNVFAMMWRTSLFYRSIFHNKMAVEEKFTKNLPDWRSFDRFASSGYSRLLWVAAYALLFVFFASAWYLWILLPIVIAMGAVHGAIINWFAHKYGYVNFRLKNTSVNLLCTDVLMLGESYHNNHHKHPSSPNFGIRKYEIDPVYYAIKFLSWLRIVRIPRVAQAN</sequence>
<keyword evidence="9" id="KW-0443">Lipid metabolism</keyword>
<dbReference type="GO" id="GO:0016717">
    <property type="term" value="F:oxidoreductase activity, acting on paired donors, with oxidation of a pair of donors resulting in the reduction of molecular oxygen to two molecules of water"/>
    <property type="evidence" value="ECO:0007669"/>
    <property type="project" value="InterPro"/>
</dbReference>
<reference evidence="14 15" key="1">
    <citation type="submission" date="2018-11" db="EMBL/GenBank/DDBJ databases">
        <title>Chitinophaga lutea sp.nov., isolate from arsenic contaminated soil.</title>
        <authorList>
            <person name="Zong Y."/>
        </authorList>
    </citation>
    <scope>NUCLEOTIDE SEQUENCE [LARGE SCALE GENOMIC DNA]</scope>
    <source>
        <strain evidence="14 15">ZY74</strain>
    </source>
</reference>
<evidence type="ECO:0000256" key="12">
    <source>
        <dbReference type="SAM" id="Phobius"/>
    </source>
</evidence>
<keyword evidence="3" id="KW-0444">Lipid biosynthesis</keyword>
<dbReference type="PANTHER" id="PTHR11351:SF31">
    <property type="entry name" value="DESATURASE 1, ISOFORM A-RELATED"/>
    <property type="match status" value="1"/>
</dbReference>
<dbReference type="AlphaFoldDB" id="A0A3N4PIM6"/>
<dbReference type="InterPro" id="IPR005804">
    <property type="entry name" value="FA_desaturase_dom"/>
</dbReference>
<evidence type="ECO:0000256" key="4">
    <source>
        <dbReference type="ARBA" id="ARBA00022692"/>
    </source>
</evidence>
<evidence type="ECO:0000256" key="7">
    <source>
        <dbReference type="ARBA" id="ARBA00023002"/>
    </source>
</evidence>
<accession>A0A3N4PIM6</accession>
<evidence type="ECO:0000256" key="3">
    <source>
        <dbReference type="ARBA" id="ARBA00022516"/>
    </source>
</evidence>
<evidence type="ECO:0000256" key="1">
    <source>
        <dbReference type="ARBA" id="ARBA00004141"/>
    </source>
</evidence>
<dbReference type="Pfam" id="PF00487">
    <property type="entry name" value="FA_desaturase"/>
    <property type="match status" value="1"/>
</dbReference>
<dbReference type="EMBL" id="RPDH01000002">
    <property type="protein sequence ID" value="RPE08533.1"/>
    <property type="molecule type" value="Genomic_DNA"/>
</dbReference>
<gene>
    <name evidence="14" type="ORF">EGT74_15950</name>
</gene>
<evidence type="ECO:0000256" key="8">
    <source>
        <dbReference type="ARBA" id="ARBA00023004"/>
    </source>
</evidence>
<comment type="similarity">
    <text evidence="2">Belongs to the fatty acid desaturase type 2 family.</text>
</comment>
<evidence type="ECO:0000256" key="5">
    <source>
        <dbReference type="ARBA" id="ARBA00022832"/>
    </source>
</evidence>
<evidence type="ECO:0000313" key="15">
    <source>
        <dbReference type="Proteomes" id="UP000278351"/>
    </source>
</evidence>
<evidence type="ECO:0000259" key="13">
    <source>
        <dbReference type="Pfam" id="PF00487"/>
    </source>
</evidence>
<keyword evidence="5" id="KW-0276">Fatty acid metabolism</keyword>
<evidence type="ECO:0000256" key="9">
    <source>
        <dbReference type="ARBA" id="ARBA00023098"/>
    </source>
</evidence>
<dbReference type="GO" id="GO:0006633">
    <property type="term" value="P:fatty acid biosynthetic process"/>
    <property type="evidence" value="ECO:0007669"/>
    <property type="project" value="UniProtKB-KW"/>
</dbReference>
<keyword evidence="7" id="KW-0560">Oxidoreductase</keyword>
<evidence type="ECO:0000313" key="14">
    <source>
        <dbReference type="EMBL" id="RPE08533.1"/>
    </source>
</evidence>
<evidence type="ECO:0000256" key="2">
    <source>
        <dbReference type="ARBA" id="ARBA00008749"/>
    </source>
</evidence>
<protein>
    <submittedName>
        <fullName evidence="14">Acyl-CoA desaturase</fullName>
    </submittedName>
</protein>
<dbReference type="Proteomes" id="UP000278351">
    <property type="component" value="Unassembled WGS sequence"/>
</dbReference>